<gene>
    <name evidence="6" type="ORF">R5R35_007231</name>
</gene>
<dbReference type="Pfam" id="PF12796">
    <property type="entry name" value="Ank_2"/>
    <property type="match status" value="1"/>
</dbReference>
<evidence type="ECO:0000256" key="3">
    <source>
        <dbReference type="PROSITE-ProRule" id="PRU00023"/>
    </source>
</evidence>
<dbReference type="AlphaFoldDB" id="A0AAN9V8I2"/>
<comment type="caution">
    <text evidence="6">The sequence shown here is derived from an EMBL/GenBank/DDBJ whole genome shotgun (WGS) entry which is preliminary data.</text>
</comment>
<dbReference type="Gene3D" id="1.25.40.20">
    <property type="entry name" value="Ankyrin repeat-containing domain"/>
    <property type="match status" value="2"/>
</dbReference>
<reference evidence="6 7" key="1">
    <citation type="submission" date="2024-03" db="EMBL/GenBank/DDBJ databases">
        <title>The genome assembly and annotation of the cricket Gryllus longicercus Weissman &amp; Gray.</title>
        <authorList>
            <person name="Szrajer S."/>
            <person name="Gray D."/>
            <person name="Ylla G."/>
        </authorList>
    </citation>
    <scope>NUCLEOTIDE SEQUENCE [LARGE SCALE GENOMIC DNA]</scope>
    <source>
        <strain evidence="6">DAG 2021-001</strain>
        <tissue evidence="6">Whole body minus gut</tissue>
    </source>
</reference>
<organism evidence="6 7">
    <name type="scientific">Gryllus longicercus</name>
    <dbReference type="NCBI Taxonomy" id="2509291"/>
    <lineage>
        <taxon>Eukaryota</taxon>
        <taxon>Metazoa</taxon>
        <taxon>Ecdysozoa</taxon>
        <taxon>Arthropoda</taxon>
        <taxon>Hexapoda</taxon>
        <taxon>Insecta</taxon>
        <taxon>Pterygota</taxon>
        <taxon>Neoptera</taxon>
        <taxon>Polyneoptera</taxon>
        <taxon>Orthoptera</taxon>
        <taxon>Ensifera</taxon>
        <taxon>Gryllidea</taxon>
        <taxon>Grylloidea</taxon>
        <taxon>Gryllidae</taxon>
        <taxon>Gryllinae</taxon>
        <taxon>Gryllus</taxon>
    </lineage>
</organism>
<feature type="repeat" description="ANK" evidence="3">
    <location>
        <begin position="215"/>
        <end position="247"/>
    </location>
</feature>
<evidence type="ECO:0000313" key="7">
    <source>
        <dbReference type="Proteomes" id="UP001378592"/>
    </source>
</evidence>
<feature type="compositionally biased region" description="Acidic residues" evidence="4">
    <location>
        <begin position="170"/>
        <end position="182"/>
    </location>
</feature>
<feature type="compositionally biased region" description="Pro residues" evidence="4">
    <location>
        <begin position="44"/>
        <end position="55"/>
    </location>
</feature>
<dbReference type="PANTHER" id="PTHR24171:SF8">
    <property type="entry name" value="BRCA1-ASSOCIATED RING DOMAIN PROTEIN 1"/>
    <property type="match status" value="1"/>
</dbReference>
<evidence type="ECO:0000256" key="2">
    <source>
        <dbReference type="ARBA" id="ARBA00023043"/>
    </source>
</evidence>
<dbReference type="SUPFAM" id="SSF48403">
    <property type="entry name" value="Ankyrin repeat"/>
    <property type="match status" value="1"/>
</dbReference>
<dbReference type="EMBL" id="JAZDUA010000624">
    <property type="protein sequence ID" value="KAK7790452.1"/>
    <property type="molecule type" value="Genomic_DNA"/>
</dbReference>
<sequence length="325" mass="34572">MPLCLLSHRLRHSPWQQPPLRRSHLRTHSPRAPSRPEAPTGWPAAPPRPAPPRPAPPRRRGDKAAREIRAPAGKKRASRRRPHSPSPRRERTAALAEDADSGCLAMAPPELYGAAFYGDAERVRALLEAGADPGARDDDGDTPLHAAALHGYLLCELYLAYTRSPRDGYDQDYEEDEDEDGDGAGRAPLPPPGAYFEVVKALLAGGADPCAANKDGVTPLHMAALWDHAAELQALLAAGADAGAADADGRTPLHLAAEGDAHRAVRLLLAAGADPAARDLAGRTALDLSEDAPLRQLLAPKRPWAGIAAIALPISILALYTFLIL</sequence>
<dbReference type="Pfam" id="PF13637">
    <property type="entry name" value="Ank_4"/>
    <property type="match status" value="1"/>
</dbReference>
<dbReference type="GO" id="GO:0070531">
    <property type="term" value="C:BRCA1-A complex"/>
    <property type="evidence" value="ECO:0007669"/>
    <property type="project" value="TreeGrafter"/>
</dbReference>
<dbReference type="PRINTS" id="PR01415">
    <property type="entry name" value="ANKYRIN"/>
</dbReference>
<dbReference type="Proteomes" id="UP001378592">
    <property type="component" value="Unassembled WGS sequence"/>
</dbReference>
<evidence type="ECO:0000256" key="4">
    <source>
        <dbReference type="SAM" id="MobiDB-lite"/>
    </source>
</evidence>
<keyword evidence="1" id="KW-0677">Repeat</keyword>
<feature type="region of interest" description="Disordered" evidence="4">
    <location>
        <begin position="166"/>
        <end position="190"/>
    </location>
</feature>
<keyword evidence="5" id="KW-0812">Transmembrane</keyword>
<proteinExistence type="predicted"/>
<keyword evidence="2 3" id="KW-0040">ANK repeat</keyword>
<feature type="repeat" description="ANK" evidence="3">
    <location>
        <begin position="111"/>
        <end position="138"/>
    </location>
</feature>
<dbReference type="GO" id="GO:0085020">
    <property type="term" value="P:protein K6-linked ubiquitination"/>
    <property type="evidence" value="ECO:0007669"/>
    <property type="project" value="TreeGrafter"/>
</dbReference>
<evidence type="ECO:0000256" key="5">
    <source>
        <dbReference type="SAM" id="Phobius"/>
    </source>
</evidence>
<dbReference type="GO" id="GO:0004842">
    <property type="term" value="F:ubiquitin-protein transferase activity"/>
    <property type="evidence" value="ECO:0007669"/>
    <property type="project" value="TreeGrafter"/>
</dbReference>
<evidence type="ECO:0000256" key="1">
    <source>
        <dbReference type="ARBA" id="ARBA00022737"/>
    </source>
</evidence>
<keyword evidence="7" id="KW-1185">Reference proteome</keyword>
<accession>A0AAN9V8I2</accession>
<dbReference type="PROSITE" id="PS50297">
    <property type="entry name" value="ANK_REP_REGION"/>
    <property type="match status" value="2"/>
</dbReference>
<name>A0AAN9V8I2_9ORTH</name>
<feature type="repeat" description="ANK" evidence="3">
    <location>
        <begin position="248"/>
        <end position="280"/>
    </location>
</feature>
<evidence type="ECO:0000313" key="6">
    <source>
        <dbReference type="EMBL" id="KAK7790452.1"/>
    </source>
</evidence>
<protein>
    <submittedName>
        <fullName evidence="6">Uncharacterized protein</fullName>
    </submittedName>
</protein>
<dbReference type="InterPro" id="IPR036770">
    <property type="entry name" value="Ankyrin_rpt-contain_sf"/>
</dbReference>
<dbReference type="PANTHER" id="PTHR24171">
    <property type="entry name" value="ANKYRIN REPEAT DOMAIN-CONTAINING PROTEIN 39-RELATED"/>
    <property type="match status" value="1"/>
</dbReference>
<feature type="compositionally biased region" description="Basic residues" evidence="4">
    <location>
        <begin position="72"/>
        <end position="83"/>
    </location>
</feature>
<dbReference type="GO" id="GO:0031436">
    <property type="term" value="C:BRCA1-BARD1 complex"/>
    <property type="evidence" value="ECO:0007669"/>
    <property type="project" value="TreeGrafter"/>
</dbReference>
<feature type="transmembrane region" description="Helical" evidence="5">
    <location>
        <begin position="304"/>
        <end position="324"/>
    </location>
</feature>
<keyword evidence="5" id="KW-1133">Transmembrane helix</keyword>
<dbReference type="InterPro" id="IPR002110">
    <property type="entry name" value="Ankyrin_rpt"/>
</dbReference>
<keyword evidence="5" id="KW-0472">Membrane</keyword>
<dbReference type="PROSITE" id="PS50088">
    <property type="entry name" value="ANK_REPEAT"/>
    <property type="match status" value="3"/>
</dbReference>
<feature type="region of interest" description="Disordered" evidence="4">
    <location>
        <begin position="15"/>
        <end position="97"/>
    </location>
</feature>
<dbReference type="SMART" id="SM00248">
    <property type="entry name" value="ANK"/>
    <property type="match status" value="4"/>
</dbReference>